<proteinExistence type="predicted"/>
<dbReference type="InterPro" id="IPR008949">
    <property type="entry name" value="Isoprenoid_synthase_dom_sf"/>
</dbReference>
<dbReference type="Gene3D" id="1.10.600.10">
    <property type="entry name" value="Farnesyl Diphosphate Synthase"/>
    <property type="match status" value="1"/>
</dbReference>
<keyword evidence="6" id="KW-1185">Reference proteome</keyword>
<sequence length="122" mass="13943">MGFDALKEQGQDVIPYLQKAWADLCKAFLQEAKWSFNESIPPFEEYLENAWRSASGNVLLIHTYLLLCQSSSKVSLECFSDYHHLLKWPSIIFRLSNDLATFSAEIARGETVNSISCYILET</sequence>
<dbReference type="GO" id="GO:0000287">
    <property type="term" value="F:magnesium ion binding"/>
    <property type="evidence" value="ECO:0007669"/>
    <property type="project" value="InterPro"/>
</dbReference>
<dbReference type="Proteomes" id="UP000027138">
    <property type="component" value="Unassembled WGS sequence"/>
</dbReference>
<dbReference type="EMBL" id="KK914858">
    <property type="protein sequence ID" value="KDP27308.1"/>
    <property type="molecule type" value="Genomic_DNA"/>
</dbReference>
<reference evidence="5 6" key="1">
    <citation type="journal article" date="2014" name="PLoS ONE">
        <title>Global Analysis of Gene Expression Profiles in Physic Nut (Jatropha curcas L.) Seedlings Exposed to Salt Stress.</title>
        <authorList>
            <person name="Zhang L."/>
            <person name="Zhang C."/>
            <person name="Wu P."/>
            <person name="Chen Y."/>
            <person name="Li M."/>
            <person name="Jiang H."/>
            <person name="Wu G."/>
        </authorList>
    </citation>
    <scope>NUCLEOTIDE SEQUENCE [LARGE SCALE GENOMIC DNA]</scope>
    <source>
        <strain evidence="6">cv. GZQX0401</strain>
        <tissue evidence="5">Young leaves</tissue>
    </source>
</reference>
<dbReference type="PANTHER" id="PTHR31225">
    <property type="entry name" value="OS04G0344100 PROTEIN-RELATED"/>
    <property type="match status" value="1"/>
</dbReference>
<dbReference type="InterPro" id="IPR005630">
    <property type="entry name" value="Terpene_synthase_metal-bd"/>
</dbReference>
<dbReference type="GO" id="GO:0016114">
    <property type="term" value="P:terpenoid biosynthetic process"/>
    <property type="evidence" value="ECO:0007669"/>
    <property type="project" value="InterPro"/>
</dbReference>
<keyword evidence="3" id="KW-0460">Magnesium</keyword>
<evidence type="ECO:0000256" key="1">
    <source>
        <dbReference type="ARBA" id="ARBA00001946"/>
    </source>
</evidence>
<keyword evidence="2" id="KW-0479">Metal-binding</keyword>
<dbReference type="STRING" id="180498.A0A067JX00"/>
<dbReference type="Pfam" id="PF03936">
    <property type="entry name" value="Terpene_synth_C"/>
    <property type="match status" value="1"/>
</dbReference>
<name>A0A067JX00_JATCU</name>
<dbReference type="OrthoDB" id="1877784at2759"/>
<evidence type="ECO:0000256" key="2">
    <source>
        <dbReference type="ARBA" id="ARBA00022723"/>
    </source>
</evidence>
<dbReference type="SUPFAM" id="SSF48576">
    <property type="entry name" value="Terpenoid synthases"/>
    <property type="match status" value="1"/>
</dbReference>
<evidence type="ECO:0000259" key="4">
    <source>
        <dbReference type="Pfam" id="PF03936"/>
    </source>
</evidence>
<feature type="domain" description="Terpene synthase metal-binding" evidence="4">
    <location>
        <begin position="5"/>
        <end position="121"/>
    </location>
</feature>
<evidence type="ECO:0000313" key="6">
    <source>
        <dbReference type="Proteomes" id="UP000027138"/>
    </source>
</evidence>
<dbReference type="PANTHER" id="PTHR31225:SF252">
    <property type="entry name" value="TERPENE SYNTHASE 12-RELATED"/>
    <property type="match status" value="1"/>
</dbReference>
<dbReference type="AlphaFoldDB" id="A0A067JX00"/>
<dbReference type="InterPro" id="IPR050148">
    <property type="entry name" value="Terpene_synthase-like"/>
</dbReference>
<comment type="cofactor">
    <cofactor evidence="1">
        <name>Mg(2+)</name>
        <dbReference type="ChEBI" id="CHEBI:18420"/>
    </cofactor>
</comment>
<organism evidence="5 6">
    <name type="scientific">Jatropha curcas</name>
    <name type="common">Barbados nut</name>
    <dbReference type="NCBI Taxonomy" id="180498"/>
    <lineage>
        <taxon>Eukaryota</taxon>
        <taxon>Viridiplantae</taxon>
        <taxon>Streptophyta</taxon>
        <taxon>Embryophyta</taxon>
        <taxon>Tracheophyta</taxon>
        <taxon>Spermatophyta</taxon>
        <taxon>Magnoliopsida</taxon>
        <taxon>eudicotyledons</taxon>
        <taxon>Gunneridae</taxon>
        <taxon>Pentapetalae</taxon>
        <taxon>rosids</taxon>
        <taxon>fabids</taxon>
        <taxon>Malpighiales</taxon>
        <taxon>Euphorbiaceae</taxon>
        <taxon>Crotonoideae</taxon>
        <taxon>Jatropheae</taxon>
        <taxon>Jatropha</taxon>
    </lineage>
</organism>
<protein>
    <recommendedName>
        <fullName evidence="4">Terpene synthase metal-binding domain-containing protein</fullName>
    </recommendedName>
</protein>
<dbReference type="GO" id="GO:0010333">
    <property type="term" value="F:terpene synthase activity"/>
    <property type="evidence" value="ECO:0007669"/>
    <property type="project" value="InterPro"/>
</dbReference>
<evidence type="ECO:0000256" key="3">
    <source>
        <dbReference type="ARBA" id="ARBA00022842"/>
    </source>
</evidence>
<evidence type="ECO:0000313" key="5">
    <source>
        <dbReference type="EMBL" id="KDP27308.1"/>
    </source>
</evidence>
<accession>A0A067JX00</accession>
<gene>
    <name evidence="5" type="ORF">JCGZ_20296</name>
</gene>